<reference evidence="3" key="1">
    <citation type="submission" date="2025-08" db="UniProtKB">
        <authorList>
            <consortium name="RefSeq"/>
        </authorList>
    </citation>
    <scope>IDENTIFICATION</scope>
</reference>
<evidence type="ECO:0000259" key="1">
    <source>
        <dbReference type="Pfam" id="PF22979"/>
    </source>
</evidence>
<organism evidence="2 3">
    <name type="scientific">Diaphorina citri</name>
    <name type="common">Asian citrus psyllid</name>
    <dbReference type="NCBI Taxonomy" id="121845"/>
    <lineage>
        <taxon>Eukaryota</taxon>
        <taxon>Metazoa</taxon>
        <taxon>Ecdysozoa</taxon>
        <taxon>Arthropoda</taxon>
        <taxon>Hexapoda</taxon>
        <taxon>Insecta</taxon>
        <taxon>Pterygota</taxon>
        <taxon>Neoptera</taxon>
        <taxon>Paraneoptera</taxon>
        <taxon>Hemiptera</taxon>
        <taxon>Sternorrhyncha</taxon>
        <taxon>Psylloidea</taxon>
        <taxon>Psyllidae</taxon>
        <taxon>Diaphorininae</taxon>
        <taxon>Diaphorina</taxon>
    </lineage>
</organism>
<name>A0A3Q0J1V7_DIACI</name>
<feature type="domain" description="Winged helix-turn-helix" evidence="1">
    <location>
        <begin position="445"/>
        <end position="505"/>
    </location>
</feature>
<dbReference type="PaxDb" id="121845-A0A3Q0J1V7"/>
<evidence type="ECO:0000313" key="2">
    <source>
        <dbReference type="Proteomes" id="UP000079169"/>
    </source>
</evidence>
<proteinExistence type="predicted"/>
<dbReference type="PANTHER" id="PTHR47705:SF1">
    <property type="entry name" value="PNP_UDP_1 DOMAIN-CONTAINING PROTEIN"/>
    <property type="match status" value="1"/>
</dbReference>
<dbReference type="Pfam" id="PF22979">
    <property type="entry name" value="HTH_69"/>
    <property type="match status" value="1"/>
</dbReference>
<dbReference type="InterPro" id="IPR055121">
    <property type="entry name" value="HTH_69"/>
</dbReference>
<dbReference type="GO" id="GO:0003824">
    <property type="term" value="F:catalytic activity"/>
    <property type="evidence" value="ECO:0007669"/>
    <property type="project" value="InterPro"/>
</dbReference>
<gene>
    <name evidence="3" type="primary">LOC103513487</name>
</gene>
<dbReference type="Gene3D" id="3.40.50.1580">
    <property type="entry name" value="Nucleoside phosphorylase domain"/>
    <property type="match status" value="1"/>
</dbReference>
<accession>A0A3Q0J1V7</accession>
<dbReference type="GeneID" id="103513487"/>
<keyword evidence="2" id="KW-1185">Reference proteome</keyword>
<dbReference type="STRING" id="121845.A0A3Q0J1V7"/>
<dbReference type="InterPro" id="IPR035994">
    <property type="entry name" value="Nucleoside_phosphorylase_sf"/>
</dbReference>
<dbReference type="Proteomes" id="UP000079169">
    <property type="component" value="Unplaced"/>
</dbReference>
<dbReference type="AlphaFoldDB" id="A0A3Q0J1V7"/>
<dbReference type="GO" id="GO:0009116">
    <property type="term" value="P:nucleoside metabolic process"/>
    <property type="evidence" value="ECO:0007669"/>
    <property type="project" value="InterPro"/>
</dbReference>
<dbReference type="RefSeq" id="XP_026682467.1">
    <property type="nucleotide sequence ID" value="XM_026826666.1"/>
</dbReference>
<dbReference type="KEGG" id="dci:103513487"/>
<evidence type="ECO:0000313" key="3">
    <source>
        <dbReference type="RefSeq" id="XP_026682467.1"/>
    </source>
</evidence>
<dbReference type="SUPFAM" id="SSF53167">
    <property type="entry name" value="Purine and uridine phosphorylases"/>
    <property type="match status" value="1"/>
</dbReference>
<dbReference type="PANTHER" id="PTHR47705">
    <property type="entry name" value="AGAP000321-PA"/>
    <property type="match status" value="1"/>
</dbReference>
<protein>
    <submittedName>
        <fullName evidence="3">LOW QUALITY PROTEIN: uncharacterized protein LOC103513487</fullName>
    </submittedName>
</protein>
<sequence length="836" mass="93311">MSVFRFDPAAFNGAYRGPTGTHLGAPKVYDSDHPPPFPVNLLTEGAPCEEPTKNNDCNFHSLSSSSRHVSEQIIMTPKGKTSTSTTILVERKKVKQDNSSSSIHVAGGEHKGIVINKNTSTNGTEDIDELPSDLSLSFRVFLVNSATGGHTEENRTLSKTSTSTTILVERKKVKQDNSSSSMHVAGGEHKGIVINKNTATNGTEDIDELPSDLSLSFRVFLVNSATGGHTEENRTLSFWFKPICHHHEKPSITQEFFQKLVHPKEFPRDYVGFIKKIMKLMQNSYPLIQKIQIELKLQENTLLPQNTSLSKDESLELKKIPITEDEVLKIIESSYPNPITVEHIAKLGDEVLKIIESSYPNPITVEHIAKTIVFHHLQVSQLISFTHVSSPLFSTDYVGFIKKIMKLMQNSYPLIQKIQIELKLQENTLLPQNTSLSKDESLELKKIPITEDEVLKIIESSYPNPITVEHIAKERHWDLEDVKNHVNKLQEKLLVKSLEHGGFTRIETNKVQVVKQMPTITKARQPTIAIITAQYCEKLAVDALIDDKETFVRYTTVGESNVYTLGNMGPHRIVCTKLPTIGHTREAMTAAGNTITRLLGTFQNVDHVFLVGVGGGVPHYTDHSRHVRLGDVVVSHVAPDRRFVYTYCDNATKNEDGVFNFECKEYCPSRFDIQETAIQLKEESESSSAIPWIKFINEGMTHLDGDFVRPSAESDKLYMCVGEHDIIEVAHPTVPEHLKLTEGVPRLHLGPIASGRAVLRDEQLRQAFALRCSAKAFDSEFDSVIESVIGNCRDCFAVVRGVADYRDGTRRSEWQPFAALAAASVTKAIVCAMNAS</sequence>